<proteinExistence type="predicted"/>
<gene>
    <name evidence="3" type="ORF">V5799_027246</name>
</gene>
<evidence type="ECO:0000256" key="1">
    <source>
        <dbReference type="SAM" id="MobiDB-lite"/>
    </source>
</evidence>
<dbReference type="PANTHER" id="PTHR14628:SF1">
    <property type="entry name" value="BEN DOMAIN-CONTAINING PROTEIN 5"/>
    <property type="match status" value="1"/>
</dbReference>
<protein>
    <recommendedName>
        <fullName evidence="2">BEN domain-containing protein</fullName>
    </recommendedName>
</protein>
<dbReference type="InterPro" id="IPR040391">
    <property type="entry name" value="BEND5"/>
</dbReference>
<organism evidence="3 4">
    <name type="scientific">Amblyomma americanum</name>
    <name type="common">Lone star tick</name>
    <dbReference type="NCBI Taxonomy" id="6943"/>
    <lineage>
        <taxon>Eukaryota</taxon>
        <taxon>Metazoa</taxon>
        <taxon>Ecdysozoa</taxon>
        <taxon>Arthropoda</taxon>
        <taxon>Chelicerata</taxon>
        <taxon>Arachnida</taxon>
        <taxon>Acari</taxon>
        <taxon>Parasitiformes</taxon>
        <taxon>Ixodida</taxon>
        <taxon>Ixodoidea</taxon>
        <taxon>Ixodidae</taxon>
        <taxon>Amblyomminae</taxon>
        <taxon>Amblyomma</taxon>
    </lineage>
</organism>
<evidence type="ECO:0000259" key="2">
    <source>
        <dbReference type="PROSITE" id="PS51457"/>
    </source>
</evidence>
<feature type="domain" description="BEN" evidence="2">
    <location>
        <begin position="112"/>
        <end position="217"/>
    </location>
</feature>
<feature type="compositionally biased region" description="Basic and acidic residues" evidence="1">
    <location>
        <begin position="81"/>
        <end position="101"/>
    </location>
</feature>
<feature type="region of interest" description="Disordered" evidence="1">
    <location>
        <begin position="65"/>
        <end position="101"/>
    </location>
</feature>
<evidence type="ECO:0000313" key="3">
    <source>
        <dbReference type="EMBL" id="KAK8761487.1"/>
    </source>
</evidence>
<dbReference type="EMBL" id="JARKHS020031101">
    <property type="protein sequence ID" value="KAK8761487.1"/>
    <property type="molecule type" value="Genomic_DNA"/>
</dbReference>
<reference evidence="3 4" key="1">
    <citation type="journal article" date="2023" name="Arcadia Sci">
        <title>De novo assembly of a long-read Amblyomma americanum tick genome.</title>
        <authorList>
            <person name="Chou S."/>
            <person name="Poskanzer K.E."/>
            <person name="Rollins M."/>
            <person name="Thuy-Boun P.S."/>
        </authorList>
    </citation>
    <scope>NUCLEOTIDE SEQUENCE [LARGE SCALE GENOMIC DNA]</scope>
    <source>
        <strain evidence="3">F_SG_1</strain>
        <tissue evidence="3">Salivary glands</tissue>
    </source>
</reference>
<dbReference type="PANTHER" id="PTHR14628">
    <property type="entry name" value="BEN DOMAIN-CONTAINING PROTEIN 5"/>
    <property type="match status" value="1"/>
</dbReference>
<evidence type="ECO:0000313" key="4">
    <source>
        <dbReference type="Proteomes" id="UP001321473"/>
    </source>
</evidence>
<sequence>MKTSCTISEKRSANNAKRGVAPSTVPAPTSAEKSKGYTSEAEDCAQSCSRFSFAGHTSEAEDCSQSFAHSRAEPDLDESFNTDRPESVYNMRGDEDPIKAGTRREDGKVYAGCDHWISWMDWERLFKAPTDSNFCAQAASMFWTEEELVKRSVTGKVSNAAVARGTAVHRLPLSPEKLGAIKNLFKMYTVKDAFAARRMKNVRSHLSAFLCYKRQRRSRRLEFCGATEPKCS</sequence>
<dbReference type="PROSITE" id="PS51457">
    <property type="entry name" value="BEN"/>
    <property type="match status" value="1"/>
</dbReference>
<dbReference type="GO" id="GO:0003677">
    <property type="term" value="F:DNA binding"/>
    <property type="evidence" value="ECO:0007669"/>
    <property type="project" value="InterPro"/>
</dbReference>
<feature type="region of interest" description="Disordered" evidence="1">
    <location>
        <begin position="1"/>
        <end position="38"/>
    </location>
</feature>
<keyword evidence="4" id="KW-1185">Reference proteome</keyword>
<dbReference type="InterPro" id="IPR018379">
    <property type="entry name" value="BEN_domain"/>
</dbReference>
<comment type="caution">
    <text evidence="3">The sequence shown here is derived from an EMBL/GenBank/DDBJ whole genome shotgun (WGS) entry which is preliminary data.</text>
</comment>
<dbReference type="Proteomes" id="UP001321473">
    <property type="component" value="Unassembled WGS sequence"/>
</dbReference>
<dbReference type="GO" id="GO:0045892">
    <property type="term" value="P:negative regulation of DNA-templated transcription"/>
    <property type="evidence" value="ECO:0007669"/>
    <property type="project" value="InterPro"/>
</dbReference>
<dbReference type="AlphaFoldDB" id="A0AAQ4DG97"/>
<name>A0AAQ4DG97_AMBAM</name>
<accession>A0AAQ4DG97</accession>